<proteinExistence type="predicted"/>
<dbReference type="Gene3D" id="3.30.70.560">
    <property type="entry name" value="7,8-Dihydro-6-hydroxymethylpterin-pyrophosphokinase HPPK"/>
    <property type="match status" value="1"/>
</dbReference>
<accession>A0A8J7Z2E3</accession>
<dbReference type="Pfam" id="PF00293">
    <property type="entry name" value="NUDIX"/>
    <property type="match status" value="1"/>
</dbReference>
<dbReference type="SUPFAM" id="SSF55083">
    <property type="entry name" value="6-hydroxymethyl-7,8-dihydropterin pyrophosphokinase, HPPK"/>
    <property type="match status" value="1"/>
</dbReference>
<evidence type="ECO:0000256" key="1">
    <source>
        <dbReference type="ARBA" id="ARBA00000198"/>
    </source>
</evidence>
<keyword evidence="13" id="KW-1185">Reference proteome</keyword>
<organism evidence="12 13">
    <name type="scientific">Myxacorys almedinensis A</name>
    <dbReference type="NCBI Taxonomy" id="2690445"/>
    <lineage>
        <taxon>Bacteria</taxon>
        <taxon>Bacillati</taxon>
        <taxon>Cyanobacteriota</taxon>
        <taxon>Cyanophyceae</taxon>
        <taxon>Leptolyngbyales</taxon>
        <taxon>Leptolyngbyaceae</taxon>
        <taxon>Myxacorys</taxon>
        <taxon>Myxacorys almedinensis</taxon>
    </lineage>
</organism>
<dbReference type="Proteomes" id="UP000646053">
    <property type="component" value="Unassembled WGS sequence"/>
</dbReference>
<comment type="pathway">
    <text evidence="2">Cofactor biosynthesis; tetrahydrofolate biosynthesis; 2-amino-4-hydroxy-6-hydroxymethyl-7,8-dihydropteridine diphosphate from 7,8-dihydroneopterin triphosphate: step 4/4.</text>
</comment>
<dbReference type="PROSITE" id="PS00893">
    <property type="entry name" value="NUDIX_BOX"/>
    <property type="match status" value="1"/>
</dbReference>
<keyword evidence="8" id="KW-0067">ATP-binding</keyword>
<keyword evidence="7" id="KW-0378">Hydrolase</keyword>
<comment type="catalytic activity">
    <reaction evidence="1">
        <text>6-hydroxymethyl-7,8-dihydropterin + ATP = (7,8-dihydropterin-6-yl)methyl diphosphate + AMP + H(+)</text>
        <dbReference type="Rhea" id="RHEA:11412"/>
        <dbReference type="ChEBI" id="CHEBI:15378"/>
        <dbReference type="ChEBI" id="CHEBI:30616"/>
        <dbReference type="ChEBI" id="CHEBI:44841"/>
        <dbReference type="ChEBI" id="CHEBI:72950"/>
        <dbReference type="ChEBI" id="CHEBI:456215"/>
        <dbReference type="EC" id="2.7.6.3"/>
    </reaction>
</comment>
<evidence type="ECO:0000313" key="13">
    <source>
        <dbReference type="Proteomes" id="UP000646053"/>
    </source>
</evidence>
<dbReference type="GO" id="GO:0046656">
    <property type="term" value="P:folic acid biosynthetic process"/>
    <property type="evidence" value="ECO:0007669"/>
    <property type="project" value="UniProtKB-KW"/>
</dbReference>
<dbReference type="NCBIfam" id="TIGR01498">
    <property type="entry name" value="folK"/>
    <property type="match status" value="1"/>
</dbReference>
<name>A0A8J7Z2E3_9CYAN</name>
<dbReference type="GO" id="GO:0003848">
    <property type="term" value="F:2-amino-4-hydroxy-6-hydroxymethyldihydropteridine diphosphokinase activity"/>
    <property type="evidence" value="ECO:0007669"/>
    <property type="project" value="UniProtKB-EC"/>
</dbReference>
<keyword evidence="6" id="KW-0418">Kinase</keyword>
<dbReference type="GO" id="GO:0046654">
    <property type="term" value="P:tetrahydrofolate biosynthetic process"/>
    <property type="evidence" value="ECO:0007669"/>
    <property type="project" value="UniProtKB-UniPathway"/>
</dbReference>
<dbReference type="SUPFAM" id="SSF55811">
    <property type="entry name" value="Nudix"/>
    <property type="match status" value="1"/>
</dbReference>
<dbReference type="CDD" id="cd03424">
    <property type="entry name" value="NUDIX_ADPRase_Nudt5_UGPPase_Nudt14"/>
    <property type="match status" value="1"/>
</dbReference>
<dbReference type="Gene3D" id="3.90.79.10">
    <property type="entry name" value="Nucleoside Triphosphate Pyrophosphohydrolase"/>
    <property type="match status" value="1"/>
</dbReference>
<dbReference type="PROSITE" id="PS00794">
    <property type="entry name" value="HPPK"/>
    <property type="match status" value="1"/>
</dbReference>
<feature type="region of interest" description="Disordered" evidence="10">
    <location>
        <begin position="168"/>
        <end position="188"/>
    </location>
</feature>
<evidence type="ECO:0000256" key="8">
    <source>
        <dbReference type="ARBA" id="ARBA00022840"/>
    </source>
</evidence>
<dbReference type="PROSITE" id="PS51462">
    <property type="entry name" value="NUDIX"/>
    <property type="match status" value="1"/>
</dbReference>
<dbReference type="AlphaFoldDB" id="A0A8J7Z2E3"/>
<gene>
    <name evidence="12" type="primary">folK</name>
    <name evidence="12" type="ORF">GS601_12125</name>
</gene>
<dbReference type="RefSeq" id="WP_162423542.1">
    <property type="nucleotide sequence ID" value="NZ_WVIE01000012.1"/>
</dbReference>
<evidence type="ECO:0000256" key="9">
    <source>
        <dbReference type="ARBA" id="ARBA00022909"/>
    </source>
</evidence>
<evidence type="ECO:0000256" key="4">
    <source>
        <dbReference type="ARBA" id="ARBA00022679"/>
    </source>
</evidence>
<dbReference type="Pfam" id="PF01288">
    <property type="entry name" value="HPPK"/>
    <property type="match status" value="1"/>
</dbReference>
<reference evidence="12" key="1">
    <citation type="submission" date="2019-12" db="EMBL/GenBank/DDBJ databases">
        <title>High-Quality draft genome sequences of three cyanobacteria isolated from the limestone walls of the Old Cathedral of Coimbra.</title>
        <authorList>
            <person name="Tiago I."/>
            <person name="Soares F."/>
            <person name="Portugal A."/>
        </authorList>
    </citation>
    <scope>NUCLEOTIDE SEQUENCE</scope>
    <source>
        <strain evidence="12">A</strain>
    </source>
</reference>
<evidence type="ECO:0000256" key="6">
    <source>
        <dbReference type="ARBA" id="ARBA00022777"/>
    </source>
</evidence>
<dbReference type="InterPro" id="IPR020084">
    <property type="entry name" value="NUDIX_hydrolase_CS"/>
</dbReference>
<dbReference type="UniPathway" id="UPA00077">
    <property type="reaction ID" value="UER00155"/>
</dbReference>
<dbReference type="InterPro" id="IPR000550">
    <property type="entry name" value="Hppk"/>
</dbReference>
<dbReference type="PANTHER" id="PTHR43071">
    <property type="entry name" value="2-AMINO-4-HYDROXY-6-HYDROXYMETHYLDIHYDROPTERIDINE PYROPHOSPHOKINASE"/>
    <property type="match status" value="1"/>
</dbReference>
<dbReference type="CDD" id="cd00483">
    <property type="entry name" value="HPPK"/>
    <property type="match status" value="1"/>
</dbReference>
<dbReference type="GO" id="GO:0005524">
    <property type="term" value="F:ATP binding"/>
    <property type="evidence" value="ECO:0007669"/>
    <property type="project" value="UniProtKB-KW"/>
</dbReference>
<feature type="domain" description="Nudix hydrolase" evidence="11">
    <location>
        <begin position="223"/>
        <end position="359"/>
    </location>
</feature>
<evidence type="ECO:0000313" key="12">
    <source>
        <dbReference type="EMBL" id="NDJ18025.1"/>
    </source>
</evidence>
<evidence type="ECO:0000259" key="11">
    <source>
        <dbReference type="PROSITE" id="PS51462"/>
    </source>
</evidence>
<dbReference type="InterPro" id="IPR015797">
    <property type="entry name" value="NUDIX_hydrolase-like_dom_sf"/>
</dbReference>
<keyword evidence="4 12" id="KW-0808">Transferase</keyword>
<evidence type="ECO:0000256" key="5">
    <source>
        <dbReference type="ARBA" id="ARBA00022741"/>
    </source>
</evidence>
<comment type="caution">
    <text evidence="12">The sequence shown here is derived from an EMBL/GenBank/DDBJ whole genome shotgun (WGS) entry which is preliminary data.</text>
</comment>
<keyword evidence="5" id="KW-0547">Nucleotide-binding</keyword>
<dbReference type="GO" id="GO:0016301">
    <property type="term" value="F:kinase activity"/>
    <property type="evidence" value="ECO:0007669"/>
    <property type="project" value="UniProtKB-KW"/>
</dbReference>
<sequence length="366" mass="40887">MAQRAVSPTLSQALSQALIALGSNLGDSYTILESALETLNQIPGIQVEARSQWYKTKPIGPPQPDYLNGCALLQTIFTPPQLLTQLLTIETHFGRQRHERWGARTLDLDLLLFDDVILQTPDLQIPHPRMAERAFVLVPLAEIAPNWVEPRSQRSISDLAHAIDAADIQPFPSSSPTPKKPMPLGSEPPQLLKQRLTYKGRKFGFEVSRLRLPNQSEGEWECIRHPGGALVIPVTSEGKLVLVKQYRFAVQGRLLEFPAGTVELSEKPLETVQREIEEETGYRGKQWQKLGEFFLAPGYSDEVIYAFLATDLEPLEHPPDQDEDEDIETVLMTPEAVEKAIYVGDLSDSKSISSFMLARPLLFGSV</sequence>
<evidence type="ECO:0000256" key="2">
    <source>
        <dbReference type="ARBA" id="ARBA00005051"/>
    </source>
</evidence>
<evidence type="ECO:0000256" key="7">
    <source>
        <dbReference type="ARBA" id="ARBA00022801"/>
    </source>
</evidence>
<evidence type="ECO:0000256" key="3">
    <source>
        <dbReference type="ARBA" id="ARBA00013253"/>
    </source>
</evidence>
<dbReference type="PANTHER" id="PTHR43071:SF1">
    <property type="entry name" value="2-AMINO-4-HYDROXY-6-HYDROXYMETHYLDIHYDROPTERIDINE PYROPHOSPHOKINASE"/>
    <property type="match status" value="1"/>
</dbReference>
<dbReference type="EMBL" id="WVIE01000012">
    <property type="protein sequence ID" value="NDJ18025.1"/>
    <property type="molecule type" value="Genomic_DNA"/>
</dbReference>
<dbReference type="InterPro" id="IPR035907">
    <property type="entry name" value="Hppk_sf"/>
</dbReference>
<evidence type="ECO:0000256" key="10">
    <source>
        <dbReference type="SAM" id="MobiDB-lite"/>
    </source>
</evidence>
<protein>
    <recommendedName>
        <fullName evidence="3">2-amino-4-hydroxy-6-hydroxymethyldihydropteridine diphosphokinase</fullName>
        <ecNumber evidence="3">2.7.6.3</ecNumber>
    </recommendedName>
</protein>
<keyword evidence="9" id="KW-0289">Folate biosynthesis</keyword>
<dbReference type="EC" id="2.7.6.3" evidence="3"/>
<dbReference type="InterPro" id="IPR000086">
    <property type="entry name" value="NUDIX_hydrolase_dom"/>
</dbReference>
<dbReference type="GO" id="GO:0016787">
    <property type="term" value="F:hydrolase activity"/>
    <property type="evidence" value="ECO:0007669"/>
    <property type="project" value="UniProtKB-KW"/>
</dbReference>